<gene>
    <name evidence="2" type="ORF">GALL_554520</name>
</gene>
<accession>A0A1J5PHH7</accession>
<name>A0A1J5PHH7_9ZZZZ</name>
<evidence type="ECO:0000313" key="2">
    <source>
        <dbReference type="EMBL" id="OIQ63013.1"/>
    </source>
</evidence>
<protein>
    <submittedName>
        <fullName evidence="2">Uncharacterized protein</fullName>
    </submittedName>
</protein>
<reference evidence="2" key="1">
    <citation type="submission" date="2016-10" db="EMBL/GenBank/DDBJ databases">
        <title>Sequence of Gallionella enrichment culture.</title>
        <authorList>
            <person name="Poehlein A."/>
            <person name="Muehling M."/>
            <person name="Daniel R."/>
        </authorList>
    </citation>
    <scope>NUCLEOTIDE SEQUENCE</scope>
</reference>
<organism evidence="2">
    <name type="scientific">mine drainage metagenome</name>
    <dbReference type="NCBI Taxonomy" id="410659"/>
    <lineage>
        <taxon>unclassified sequences</taxon>
        <taxon>metagenomes</taxon>
        <taxon>ecological metagenomes</taxon>
    </lineage>
</organism>
<keyword evidence="1" id="KW-0812">Transmembrane</keyword>
<keyword evidence="1" id="KW-1133">Transmembrane helix</keyword>
<sequence>MIVAVGGSLTAAMLIVAVSLAVSAPPDPVLPRSLTPRVKVSLAGGVSLLMMYVAVPPRLPASRSLICASVPLSVTLLVPELVTVTPVVPAPTVKVPLTALKVACTTALPASGSAIERPVPCSVRLVCSVAL</sequence>
<evidence type="ECO:0000256" key="1">
    <source>
        <dbReference type="SAM" id="Phobius"/>
    </source>
</evidence>
<comment type="caution">
    <text evidence="2">The sequence shown here is derived from an EMBL/GenBank/DDBJ whole genome shotgun (WGS) entry which is preliminary data.</text>
</comment>
<proteinExistence type="predicted"/>
<dbReference type="EMBL" id="MLJW01009391">
    <property type="protein sequence ID" value="OIQ63013.1"/>
    <property type="molecule type" value="Genomic_DNA"/>
</dbReference>
<keyword evidence="1" id="KW-0472">Membrane</keyword>
<feature type="transmembrane region" description="Helical" evidence="1">
    <location>
        <begin position="37"/>
        <end position="55"/>
    </location>
</feature>
<dbReference type="AlphaFoldDB" id="A0A1J5PHH7"/>